<accession>A0A5C8LPI9</accession>
<dbReference type="OrthoDB" id="6120729at2"/>
<dbReference type="InterPro" id="IPR010648">
    <property type="entry name" value="UPF0270"/>
</dbReference>
<dbReference type="Gene3D" id="1.10.10.610">
    <property type="entry name" value="YehU-like"/>
    <property type="match status" value="1"/>
</dbReference>
<evidence type="ECO:0000256" key="1">
    <source>
        <dbReference type="ARBA" id="ARBA00006450"/>
    </source>
</evidence>
<dbReference type="Proteomes" id="UP000321814">
    <property type="component" value="Unassembled WGS sequence"/>
</dbReference>
<keyword evidence="3" id="KW-1185">Reference proteome</keyword>
<protein>
    <submittedName>
        <fullName evidence="2">YheU family protein</fullName>
    </submittedName>
</protein>
<dbReference type="EMBL" id="VRLR01000011">
    <property type="protein sequence ID" value="TXK79276.1"/>
    <property type="molecule type" value="Genomic_DNA"/>
</dbReference>
<dbReference type="RefSeq" id="WP_053423296.1">
    <property type="nucleotide sequence ID" value="NZ_BAAAGC010000011.1"/>
</dbReference>
<dbReference type="AlphaFoldDB" id="A0A5C8LPI9"/>
<dbReference type="PIRSF" id="PIRSF006169">
    <property type="entry name" value="UCP006169"/>
    <property type="match status" value="1"/>
</dbReference>
<comment type="similarity">
    <text evidence="1">Belongs to the UPF0270 family.</text>
</comment>
<evidence type="ECO:0000313" key="2">
    <source>
        <dbReference type="EMBL" id="TXK79276.1"/>
    </source>
</evidence>
<gene>
    <name evidence="2" type="ORF">FU839_15390</name>
</gene>
<dbReference type="SUPFAM" id="SSF118001">
    <property type="entry name" value="YehU-like"/>
    <property type="match status" value="1"/>
</dbReference>
<comment type="caution">
    <text evidence="2">The sequence shown here is derived from an EMBL/GenBank/DDBJ whole genome shotgun (WGS) entry which is preliminary data.</text>
</comment>
<dbReference type="NCBIfam" id="NF003438">
    <property type="entry name" value="PRK04966.1"/>
    <property type="match status" value="1"/>
</dbReference>
<reference evidence="2 3" key="1">
    <citation type="submission" date="2019-08" db="EMBL/GenBank/DDBJ databases">
        <title>Draft genome analysis of Rheinheimera tangshanensis isolated from the roots of fresh rice plants (Oryza sativa).</title>
        <authorList>
            <person name="Yu Q."/>
            <person name="Qi Y."/>
            <person name="Zhang H."/>
            <person name="Pu J."/>
        </authorList>
    </citation>
    <scope>NUCLEOTIDE SEQUENCE [LARGE SCALE GENOMIC DNA]</scope>
    <source>
        <strain evidence="2 3">JA3-B52</strain>
    </source>
</reference>
<dbReference type="Pfam" id="PF06794">
    <property type="entry name" value="UPF0270"/>
    <property type="match status" value="1"/>
</dbReference>
<evidence type="ECO:0000313" key="3">
    <source>
        <dbReference type="Proteomes" id="UP000321814"/>
    </source>
</evidence>
<dbReference type="InterPro" id="IPR036685">
    <property type="entry name" value="YehU-like_sf"/>
</dbReference>
<name>A0A5C8LPI9_9GAMM</name>
<organism evidence="2 3">
    <name type="scientific">Rheinheimera tangshanensis</name>
    <dbReference type="NCBI Taxonomy" id="400153"/>
    <lineage>
        <taxon>Bacteria</taxon>
        <taxon>Pseudomonadati</taxon>
        <taxon>Pseudomonadota</taxon>
        <taxon>Gammaproteobacteria</taxon>
        <taxon>Chromatiales</taxon>
        <taxon>Chromatiaceae</taxon>
        <taxon>Rheinheimera</taxon>
    </lineage>
</organism>
<sequence>MLLIPHEQLSSDTLDALIEAFVLREGTEYGEQDISLGVKVAQVKSQLEANQLVILYSELHESVDIITKQQWRQLVKQGEIESDQF</sequence>
<proteinExistence type="inferred from homology"/>